<keyword evidence="2" id="KW-0418">Kinase</keyword>
<dbReference type="Gene3D" id="3.30.1330.230">
    <property type="match status" value="1"/>
</dbReference>
<dbReference type="Proteomes" id="UP000318307">
    <property type="component" value="Unassembled WGS sequence"/>
</dbReference>
<feature type="domain" description="YcaO" evidence="1">
    <location>
        <begin position="172"/>
        <end position="473"/>
    </location>
</feature>
<dbReference type="Pfam" id="PF02624">
    <property type="entry name" value="YcaO"/>
    <property type="match status" value="2"/>
</dbReference>
<dbReference type="OrthoDB" id="5380721at2"/>
<protein>
    <submittedName>
        <fullName evidence="2">YcaO-like protein with predicted kinase domain</fullName>
    </submittedName>
</protein>
<evidence type="ECO:0000259" key="1">
    <source>
        <dbReference type="PROSITE" id="PS51664"/>
    </source>
</evidence>
<accession>A0A562R4H6</accession>
<dbReference type="PANTHER" id="PTHR37809:SF1">
    <property type="entry name" value="RIBOSOMAL PROTEIN S12 METHYLTHIOTRANSFERASE ACCESSORY FACTOR YCAO"/>
    <property type="match status" value="1"/>
</dbReference>
<gene>
    <name evidence="2" type="ORF">LZ24_03169</name>
</gene>
<dbReference type="Gene3D" id="3.30.40.250">
    <property type="match status" value="1"/>
</dbReference>
<keyword evidence="2" id="KW-0808">Transferase</keyword>
<evidence type="ECO:0000313" key="2">
    <source>
        <dbReference type="EMBL" id="TWI63951.1"/>
    </source>
</evidence>
<dbReference type="EMBL" id="VLLC01000044">
    <property type="protein sequence ID" value="TWI63951.1"/>
    <property type="molecule type" value="Genomic_DNA"/>
</dbReference>
<sequence>MSADEHKFFFSSDFLLHALHEASKASGAQWKLPDHKNQEKSPLAYLRIPLYPENAPWIQVFYSNIFHLYPPSAGKTDSLPEPELSGPALSETPVPIEKIPLSSMPCPPVPEPEDVFHAAMERLAPHKKLMTSEKRHTASLSPIALLRQWDLDRSVEIPRYEHRLTGIQTSYGRGLSLENARTACIMEAAERITAFAGTTGSEISMRLHPSPIRKATFSQLKKEGMEALDPNSLLLEAPMPDQALWWMPGEKTGLLSKKPCLVPVQCVLLFSNLPEPQLFTALGSTGLAAGSSKEGACLAGLLEVIERDAEATMPHNPENCFQIASRDPEVSRLLQAYRDQGVHPFFEDITTEFGIPSYRCLIMGNKGEVVRGTGTNLSGKKALISALTETPWPFPGPPGQKPHIKVIRSLESLPDFSTSNPANDLNRVENCLLANGFTPVHVELTRRDLRIPVVRSLVPGLEILGDFDRFSTV</sequence>
<organism evidence="2 3">
    <name type="scientific">Desulfobotulus alkaliphilus</name>
    <dbReference type="NCBI Taxonomy" id="622671"/>
    <lineage>
        <taxon>Bacteria</taxon>
        <taxon>Pseudomonadati</taxon>
        <taxon>Thermodesulfobacteriota</taxon>
        <taxon>Desulfobacteria</taxon>
        <taxon>Desulfobacterales</taxon>
        <taxon>Desulfobacteraceae</taxon>
        <taxon>Desulfobotulus</taxon>
    </lineage>
</organism>
<evidence type="ECO:0000313" key="3">
    <source>
        <dbReference type="Proteomes" id="UP000318307"/>
    </source>
</evidence>
<dbReference type="AlphaFoldDB" id="A0A562R4H6"/>
<keyword evidence="3" id="KW-1185">Reference proteome</keyword>
<dbReference type="InterPro" id="IPR003776">
    <property type="entry name" value="YcaO-like_dom"/>
</dbReference>
<feature type="non-terminal residue" evidence="2">
    <location>
        <position position="473"/>
    </location>
</feature>
<dbReference type="RefSeq" id="WP_144686650.1">
    <property type="nucleotide sequence ID" value="NZ_VLLC01000044.1"/>
</dbReference>
<dbReference type="PANTHER" id="PTHR37809">
    <property type="entry name" value="RIBOSOMAL PROTEIN S12 METHYLTHIOTRANSFERASE ACCESSORY FACTOR YCAO"/>
    <property type="match status" value="1"/>
</dbReference>
<dbReference type="PROSITE" id="PS51664">
    <property type="entry name" value="YCAO"/>
    <property type="match status" value="1"/>
</dbReference>
<reference evidence="2 3" key="1">
    <citation type="submission" date="2019-07" db="EMBL/GenBank/DDBJ databases">
        <title>Genome sequencing of 100 strains of the haloalkaliphilic chemolithoautotrophic sulfur-oxidizing bacterium Thioalkalivibrio.</title>
        <authorList>
            <person name="Muyzer G."/>
        </authorList>
    </citation>
    <scope>NUCLEOTIDE SEQUENCE [LARGE SCALE GENOMIC DNA]</scope>
    <source>
        <strain evidence="2 3">ASO4-4</strain>
    </source>
</reference>
<name>A0A562R4H6_9BACT</name>
<dbReference type="GO" id="GO:0016301">
    <property type="term" value="F:kinase activity"/>
    <property type="evidence" value="ECO:0007669"/>
    <property type="project" value="UniProtKB-KW"/>
</dbReference>
<proteinExistence type="predicted"/>
<comment type="caution">
    <text evidence="2">The sequence shown here is derived from an EMBL/GenBank/DDBJ whole genome shotgun (WGS) entry which is preliminary data.</text>
</comment>
<dbReference type="Gene3D" id="3.30.160.660">
    <property type="match status" value="1"/>
</dbReference>